<reference evidence="2 3" key="1">
    <citation type="submission" date="2011-04" db="EMBL/GenBank/DDBJ databases">
        <title>The Genome Sequence of Clostridium citroniae WAL-19142.</title>
        <authorList>
            <consortium name="The Broad Institute Genome Sequencing Platform"/>
            <person name="Earl A."/>
            <person name="Ward D."/>
            <person name="Feldgarden M."/>
            <person name="Gevers D."/>
            <person name="Warren Y.A."/>
            <person name="Tyrrell K.L."/>
            <person name="Citron D.M."/>
            <person name="Goldstein E.J."/>
            <person name="Daigneault M."/>
            <person name="Allen-Vercoe E."/>
            <person name="Young S.K."/>
            <person name="Zeng Q."/>
            <person name="Gargeya S."/>
            <person name="Fitzgerald M."/>
            <person name="Haas B."/>
            <person name="Abouelleil A."/>
            <person name="Alvarado L."/>
            <person name="Arachchi H.M."/>
            <person name="Berlin A."/>
            <person name="Brown A."/>
            <person name="Chapman S.B."/>
            <person name="Chen Z."/>
            <person name="Dunbar C."/>
            <person name="Freedman E."/>
            <person name="Gearin G."/>
            <person name="Gellesch M."/>
            <person name="Goldberg J."/>
            <person name="Griggs A."/>
            <person name="Gujja S."/>
            <person name="Heilman E.R."/>
            <person name="Heiman D."/>
            <person name="Howarth C."/>
            <person name="Larson L."/>
            <person name="Lui A."/>
            <person name="MacDonald P.J."/>
            <person name="Mehta T."/>
            <person name="Montmayeur A."/>
            <person name="Murphy C."/>
            <person name="Neiman D."/>
            <person name="Pearson M."/>
            <person name="Priest M."/>
            <person name="Roberts A."/>
            <person name="Saif S."/>
            <person name="Shea T."/>
            <person name="Shenoy N."/>
            <person name="Sisk P."/>
            <person name="Stolte C."/>
            <person name="Sykes S."/>
            <person name="White J."/>
            <person name="Yandava C."/>
            <person name="Wortman J."/>
            <person name="Nusbaum C."/>
            <person name="Birren B."/>
        </authorList>
    </citation>
    <scope>NUCLEOTIDE SEQUENCE [LARGE SCALE GENOMIC DNA]</scope>
    <source>
        <strain evidence="2 3">WAL-19142</strain>
    </source>
</reference>
<gene>
    <name evidence="2" type="ORF">HMPREF9470_04925</name>
</gene>
<evidence type="ECO:0000313" key="3">
    <source>
        <dbReference type="Proteomes" id="UP000037392"/>
    </source>
</evidence>
<sequence length="234" mass="27597">MNHDFILSKVIETYAYCDFKKFPFDCFKAIKMYGYRIFTYSELKEKSPEAYELCVACSDESYKDPFSKTVAFNEHMPTDRITFSMAHELGHIVLDHPCKTDYYEAEANCFASYLLAPRMAIHYCRCKNSWEVEHHFGISSDAADCAFDDYQKWRRRATHKMYPIDWIVYQYFYHPEFKRFICGENQCLYCGRTFYNHPGDCICPICYAKVNQEPYGLSNLILSKKRIGKAMTAC</sequence>
<dbReference type="Pfam" id="PF06114">
    <property type="entry name" value="Peptidase_M78"/>
    <property type="match status" value="1"/>
</dbReference>
<dbReference type="InterPro" id="IPR010359">
    <property type="entry name" value="IrrE_HExxH"/>
</dbReference>
<proteinExistence type="predicted"/>
<evidence type="ECO:0000313" key="2">
    <source>
        <dbReference type="EMBL" id="KMW13986.1"/>
    </source>
</evidence>
<dbReference type="Gene3D" id="1.10.10.2910">
    <property type="match status" value="1"/>
</dbReference>
<protein>
    <recommendedName>
        <fullName evidence="1">IrrE N-terminal-like domain-containing protein</fullName>
    </recommendedName>
</protein>
<dbReference type="GeneID" id="93164761"/>
<dbReference type="AlphaFoldDB" id="A0A0J9BPC0"/>
<dbReference type="EMBL" id="ADLK01000042">
    <property type="protein sequence ID" value="KMW13986.1"/>
    <property type="molecule type" value="Genomic_DNA"/>
</dbReference>
<feature type="domain" description="IrrE N-terminal-like" evidence="1">
    <location>
        <begin position="62"/>
        <end position="143"/>
    </location>
</feature>
<organism evidence="2 3">
    <name type="scientific">[Clostridium] citroniae WAL-19142</name>
    <dbReference type="NCBI Taxonomy" id="742734"/>
    <lineage>
        <taxon>Bacteria</taxon>
        <taxon>Bacillati</taxon>
        <taxon>Bacillota</taxon>
        <taxon>Clostridia</taxon>
        <taxon>Lachnospirales</taxon>
        <taxon>Lachnospiraceae</taxon>
        <taxon>Enterocloster</taxon>
    </lineage>
</organism>
<accession>A0A0J9BPC0</accession>
<dbReference type="Proteomes" id="UP000037392">
    <property type="component" value="Unassembled WGS sequence"/>
</dbReference>
<comment type="caution">
    <text evidence="2">The sequence shown here is derived from an EMBL/GenBank/DDBJ whole genome shotgun (WGS) entry which is preliminary data.</text>
</comment>
<evidence type="ECO:0000259" key="1">
    <source>
        <dbReference type="Pfam" id="PF06114"/>
    </source>
</evidence>
<dbReference type="OrthoDB" id="9816277at2"/>
<dbReference type="RefSeq" id="WP_082173992.1">
    <property type="nucleotide sequence ID" value="NZ_KQ235884.1"/>
</dbReference>
<name>A0A0J9BPC0_9FIRM</name>
<dbReference type="PATRIC" id="fig|742734.4.peg.5272"/>